<dbReference type="Gene3D" id="6.10.250.2880">
    <property type="match status" value="1"/>
</dbReference>
<dbReference type="PANTHER" id="PTHR12436">
    <property type="entry name" value="80 KDA MCM3-ASSOCIATED PROTEIN"/>
    <property type="match status" value="1"/>
</dbReference>
<dbReference type="EMBL" id="JAHMUF010000002">
    <property type="protein sequence ID" value="KAG7195821.1"/>
    <property type="molecule type" value="Genomic_DNA"/>
</dbReference>
<gene>
    <name evidence="8" type="ORF">KQ657_002206</name>
</gene>
<feature type="domain" description="PCI" evidence="7">
    <location>
        <begin position="392"/>
        <end position="575"/>
    </location>
</feature>
<dbReference type="GO" id="GO:0005635">
    <property type="term" value="C:nuclear envelope"/>
    <property type="evidence" value="ECO:0007669"/>
    <property type="project" value="UniProtKB-SubCell"/>
</dbReference>
<dbReference type="FunFam" id="1.25.40.990:FF:000008">
    <property type="entry name" value="Nuclear mRNA export protein SAC3"/>
    <property type="match status" value="1"/>
</dbReference>
<proteinExistence type="inferred from homology"/>
<dbReference type="OrthoDB" id="264795at2759"/>
<comment type="similarity">
    <text evidence="4 5">Belongs to the SAC3 family.</text>
</comment>
<keyword evidence="2" id="KW-0597">Phosphoprotein</keyword>
<evidence type="ECO:0000256" key="5">
    <source>
        <dbReference type="PIRNR" id="PIRNR037320"/>
    </source>
</evidence>
<keyword evidence="3 5" id="KW-0539">Nucleus</keyword>
<feature type="region of interest" description="Disordered" evidence="6">
    <location>
        <begin position="1215"/>
        <end position="1239"/>
    </location>
</feature>
<evidence type="ECO:0000313" key="8">
    <source>
        <dbReference type="EMBL" id="KAG7195821.1"/>
    </source>
</evidence>
<feature type="compositionally biased region" description="Polar residues" evidence="6">
    <location>
        <begin position="1219"/>
        <end position="1236"/>
    </location>
</feature>
<dbReference type="GO" id="GO:0005737">
    <property type="term" value="C:cytoplasm"/>
    <property type="evidence" value="ECO:0007669"/>
    <property type="project" value="TreeGrafter"/>
</dbReference>
<dbReference type="Proteomes" id="UP000790833">
    <property type="component" value="Unassembled WGS sequence"/>
</dbReference>
<dbReference type="Gene3D" id="1.25.40.990">
    <property type="match status" value="1"/>
</dbReference>
<dbReference type="GO" id="GO:0070390">
    <property type="term" value="C:transcription export complex 2"/>
    <property type="evidence" value="ECO:0007669"/>
    <property type="project" value="UniProtKB-UniRule"/>
</dbReference>
<evidence type="ECO:0000256" key="4">
    <source>
        <dbReference type="ARBA" id="ARBA00038443"/>
    </source>
</evidence>
<feature type="compositionally biased region" description="Polar residues" evidence="6">
    <location>
        <begin position="1"/>
        <end position="10"/>
    </location>
</feature>
<reference evidence="8" key="1">
    <citation type="submission" date="2021-03" db="EMBL/GenBank/DDBJ databases">
        <authorList>
            <person name="Palmer J.M."/>
        </authorList>
    </citation>
    <scope>NUCLEOTIDE SEQUENCE</scope>
    <source>
        <strain evidence="8">ARV_011</strain>
    </source>
</reference>
<feature type="compositionally biased region" description="Polar residues" evidence="6">
    <location>
        <begin position="96"/>
        <end position="107"/>
    </location>
</feature>
<evidence type="ECO:0000313" key="9">
    <source>
        <dbReference type="Proteomes" id="UP000790833"/>
    </source>
</evidence>
<dbReference type="GO" id="GO:0006406">
    <property type="term" value="P:mRNA export from nucleus"/>
    <property type="evidence" value="ECO:0007669"/>
    <property type="project" value="UniProtKB-UniRule"/>
</dbReference>
<keyword evidence="9" id="KW-1185">Reference proteome</keyword>
<dbReference type="Pfam" id="PF12209">
    <property type="entry name" value="SAC3"/>
    <property type="match status" value="1"/>
</dbReference>
<dbReference type="InterPro" id="IPR000717">
    <property type="entry name" value="PCI_dom"/>
</dbReference>
<evidence type="ECO:0000259" key="7">
    <source>
        <dbReference type="PROSITE" id="PS50250"/>
    </source>
</evidence>
<dbReference type="InterPro" id="IPR024293">
    <property type="entry name" value="SAC3_helical"/>
</dbReference>
<evidence type="ECO:0000256" key="6">
    <source>
        <dbReference type="SAM" id="MobiDB-lite"/>
    </source>
</evidence>
<dbReference type="PANTHER" id="PTHR12436:SF3">
    <property type="entry name" value="GERMINAL-CENTER ASSOCIATED NUCLEAR PROTEIN"/>
    <property type="match status" value="1"/>
</dbReference>
<dbReference type="InterPro" id="IPR005062">
    <property type="entry name" value="SAC3/GANP/THP3_conserved"/>
</dbReference>
<feature type="region of interest" description="Disordered" evidence="6">
    <location>
        <begin position="742"/>
        <end position="762"/>
    </location>
</feature>
<comment type="subcellular location">
    <subcellularLocation>
        <location evidence="1 5">Nucleus envelope</location>
    </subcellularLocation>
</comment>
<protein>
    <recommendedName>
        <fullName evidence="5">Nuclear mRNA export factor</fullName>
    </recommendedName>
</protein>
<evidence type="ECO:0000256" key="3">
    <source>
        <dbReference type="ARBA" id="ARBA00023242"/>
    </source>
</evidence>
<evidence type="ECO:0000256" key="1">
    <source>
        <dbReference type="ARBA" id="ARBA00004259"/>
    </source>
</evidence>
<dbReference type="GeneID" id="66115580"/>
<sequence>MSFNLGTATTENHKRQGFTDNRRSFRRKNQQQPNNITTSNQSTNINRPRQNINITNGTTNFNNKRLNNTSSNQQQQHNLSGNKGSGTKRYPKTRPPRSSNSKRNATNDPHKECVNSVGIEQSEYEDKEKVVIPPQHAQQLQSYTIDEINLTGPVFDHPELLGFVSKQRQSPRRPIPAYLLPHPRLLVTPIFHMNEWDKANQAKMLQIEASNSGNDFQGIYELFQKMREVERTKMEELGLVDAEHTAKDLNDAIAFQGSCLDMCPTFERVRRALENNVKNFEKNPQTNRIDRSRAVKAFSRPAAGQPPPLPSDVRPPHILKDTLDYLVDNVVNQLPDGHSFLWDRTRSIRQDFTYQNFYGPEAIDCNERIVRIHLLSLHIMAGSDVEYSQQQELEQFNKALQTLIEIYDDIRNHGGKAPNEAEFRAYYLLSHLRDPEIEREILSLPEDIMLDSNVQLALYFRSITSQNNIVERGHINAPGASNLFYDFFNVIYSEKTPLLMACLMETHFNEIRFYALKSMSRSYHSKSKKYPAHQLKDLLGFDTIENLIKFVTYYDIDVGFDNGVQEVDLFNKEKLQSKYKLNSLSEKARMAQPYSPQLDSKISGRPMSFFINSGYLNVDLGLKQPQERPILRTEIKLAIKSSATPIPSLNTLESVQPAGGFGSNSGGFNTAPSALFFKNNNVPTSQTTSISSTFAGNNRIVSDNSSTLGSNSLANNKFLFGVPSQKPLTNLPDNIARGVSVKESTVPTFHKPESGTLKSSSDSERISLPTFTQLISSSGRSEPSISKLLIPTTSNKLELNPQVSMKVKAIPLSFANSVKDSKQNHKLVDNLRFKEATLAFLNDLIEDIVTKLLSELIPKIIAYDNNKCERDLIIQTLSKELLSAFVSEFTYEQLLNSLADYHYSAHVRKRAIRKIIVVGQKARTKQLYQRKKLDELSSVSFRGRLTKPTRPFSDSSANSSLSSIASYSTSTHNRKRQRVVSTYDLSSRKKAVRDLWDPLDLGMFLAECSHNVKLGIERHEISLKYLLVVEDWSTPYSKWLKNKLLLKPNLQKNIYENCLSDGKLEINIVSLPGKEKLTNDFFINAGFMLFECGMVSNNEDSTTSIKKKLEHDTKVLAKLIQMITQFGYYKVQIVILYWNNSNENLSSDEAREILKLNDYSGGDIIKEIVFCDMTKPNGNVNAELCEAFSILGSKFRGELTPRGIKKRQKIKHIKEADSESTTTIPAPLSNSQPTTTDRFKEREEQALKQGKLRRKYGYLQAYARTNTGDDSFNRSMNRTVNNNSTSTFMNLLNSRYNTSTSMINALGISNTSILKGIGYGIELESTPVSSPKPDHDKNVGFIKPTVPKQIQQLHSLTAGILAKYKKH</sequence>
<organism evidence="8 9">
    <name type="scientific">Scheffersomyces spartinae</name>
    <dbReference type="NCBI Taxonomy" id="45513"/>
    <lineage>
        <taxon>Eukaryota</taxon>
        <taxon>Fungi</taxon>
        <taxon>Dikarya</taxon>
        <taxon>Ascomycota</taxon>
        <taxon>Saccharomycotina</taxon>
        <taxon>Pichiomycetes</taxon>
        <taxon>Debaryomycetaceae</taxon>
        <taxon>Scheffersomyces</taxon>
    </lineage>
</organism>
<dbReference type="GO" id="GO:0042274">
    <property type="term" value="P:ribosomal small subunit biogenesis"/>
    <property type="evidence" value="ECO:0007669"/>
    <property type="project" value="UniProtKB-UniRule"/>
</dbReference>
<name>A0A9P7VEK1_9ASCO</name>
<feature type="region of interest" description="Disordered" evidence="6">
    <location>
        <begin position="1"/>
        <end position="114"/>
    </location>
</feature>
<dbReference type="PIRSF" id="PIRSF037320">
    <property type="entry name" value="mRNA_export_factor_Sac3"/>
    <property type="match status" value="1"/>
</dbReference>
<evidence type="ECO:0000256" key="2">
    <source>
        <dbReference type="ARBA" id="ARBA00022553"/>
    </source>
</evidence>
<dbReference type="Pfam" id="PF03399">
    <property type="entry name" value="SAC3_GANP"/>
    <property type="match status" value="1"/>
</dbReference>
<dbReference type="InterPro" id="IPR017173">
    <property type="entry name" value="Sac3"/>
</dbReference>
<dbReference type="RefSeq" id="XP_043051366.1">
    <property type="nucleotide sequence ID" value="XM_043192978.1"/>
</dbReference>
<feature type="compositionally biased region" description="Low complexity" evidence="6">
    <location>
        <begin position="30"/>
        <end position="82"/>
    </location>
</feature>
<comment type="caution">
    <text evidence="8">The sequence shown here is derived from an EMBL/GenBank/DDBJ whole genome shotgun (WGS) entry which is preliminary data.</text>
</comment>
<dbReference type="PROSITE" id="PS50250">
    <property type="entry name" value="PCI"/>
    <property type="match status" value="1"/>
</dbReference>
<dbReference type="InterPro" id="IPR045107">
    <property type="entry name" value="SAC3/GANP/THP3"/>
</dbReference>
<accession>A0A9P7VEK1</accession>